<feature type="domain" description="PDZ" evidence="1">
    <location>
        <begin position="97"/>
        <end position="168"/>
    </location>
</feature>
<evidence type="ECO:0000313" key="3">
    <source>
        <dbReference type="Proteomes" id="UP001190700"/>
    </source>
</evidence>
<dbReference type="EMBL" id="LGRX02024828">
    <property type="protein sequence ID" value="KAK3253456.1"/>
    <property type="molecule type" value="Genomic_DNA"/>
</dbReference>
<dbReference type="Gene3D" id="2.30.42.10">
    <property type="match status" value="1"/>
</dbReference>
<dbReference type="GO" id="GO:0004175">
    <property type="term" value="F:endopeptidase activity"/>
    <property type="evidence" value="ECO:0007669"/>
    <property type="project" value="TreeGrafter"/>
</dbReference>
<gene>
    <name evidence="2" type="ORF">CYMTET_37294</name>
</gene>
<dbReference type="SMART" id="SM00228">
    <property type="entry name" value="PDZ"/>
    <property type="match status" value="1"/>
</dbReference>
<dbReference type="PANTHER" id="PTHR32060">
    <property type="entry name" value="TAIL-SPECIFIC PROTEASE"/>
    <property type="match status" value="1"/>
</dbReference>
<dbReference type="Pfam" id="PF17820">
    <property type="entry name" value="PDZ_6"/>
    <property type="match status" value="1"/>
</dbReference>
<dbReference type="AlphaFoldDB" id="A0AAE0CE90"/>
<dbReference type="Proteomes" id="UP001190700">
    <property type="component" value="Unassembled WGS sequence"/>
</dbReference>
<accession>A0AAE0CE90</accession>
<dbReference type="InterPro" id="IPR036034">
    <property type="entry name" value="PDZ_sf"/>
</dbReference>
<name>A0AAE0CE90_9CHLO</name>
<dbReference type="InterPro" id="IPR041489">
    <property type="entry name" value="PDZ_6"/>
</dbReference>
<dbReference type="InterPro" id="IPR001478">
    <property type="entry name" value="PDZ"/>
</dbReference>
<dbReference type="PANTHER" id="PTHR32060:SF22">
    <property type="entry name" value="CARBOXYL-TERMINAL-PROCESSING PEPTIDASE 3, CHLOROPLASTIC"/>
    <property type="match status" value="1"/>
</dbReference>
<reference evidence="2 3" key="1">
    <citation type="journal article" date="2015" name="Genome Biol. Evol.">
        <title>Comparative Genomics of a Bacterivorous Green Alga Reveals Evolutionary Causalities and Consequences of Phago-Mixotrophic Mode of Nutrition.</title>
        <authorList>
            <person name="Burns J.A."/>
            <person name="Paasch A."/>
            <person name="Narechania A."/>
            <person name="Kim E."/>
        </authorList>
    </citation>
    <scope>NUCLEOTIDE SEQUENCE [LARGE SCALE GENOMIC DNA]</scope>
    <source>
        <strain evidence="2 3">PLY_AMNH</strain>
    </source>
</reference>
<protein>
    <recommendedName>
        <fullName evidence="1">PDZ domain-containing protein</fullName>
    </recommendedName>
</protein>
<evidence type="ECO:0000259" key="1">
    <source>
        <dbReference type="PROSITE" id="PS50106"/>
    </source>
</evidence>
<evidence type="ECO:0000313" key="2">
    <source>
        <dbReference type="EMBL" id="KAK3253456.1"/>
    </source>
</evidence>
<organism evidence="2 3">
    <name type="scientific">Cymbomonas tetramitiformis</name>
    <dbReference type="NCBI Taxonomy" id="36881"/>
    <lineage>
        <taxon>Eukaryota</taxon>
        <taxon>Viridiplantae</taxon>
        <taxon>Chlorophyta</taxon>
        <taxon>Pyramimonadophyceae</taxon>
        <taxon>Pyramimonadales</taxon>
        <taxon>Pyramimonadaceae</taxon>
        <taxon>Cymbomonas</taxon>
    </lineage>
</organism>
<sequence>MAQAEDLSISFQASRDPELLSVQRSLVQAWGYANQLYVDPSFNGQGAEGWKDNLQRALTSTFTAEDATSAQQEVEIMLSSLGDQFTRVVRPDFAEAYLQLNEGEVQSLGIVAMPSEQQGGEMAAVVTFIIEGSPAQEAGVRVGETLLEVNGRSVVGLTQRQLQGLMDQGSLPETQLTLQEGDRTRTVAVRRGLLPVIPVQFSQVSVELRGPASSECSVGDLAPSCSPDHQ</sequence>
<keyword evidence="3" id="KW-1185">Reference proteome</keyword>
<proteinExistence type="predicted"/>
<feature type="non-terminal residue" evidence="2">
    <location>
        <position position="230"/>
    </location>
</feature>
<dbReference type="PROSITE" id="PS50106">
    <property type="entry name" value="PDZ"/>
    <property type="match status" value="1"/>
</dbReference>
<dbReference type="SUPFAM" id="SSF50156">
    <property type="entry name" value="PDZ domain-like"/>
    <property type="match status" value="1"/>
</dbReference>
<comment type="caution">
    <text evidence="2">The sequence shown here is derived from an EMBL/GenBank/DDBJ whole genome shotgun (WGS) entry which is preliminary data.</text>
</comment>
<dbReference type="Gene3D" id="3.30.750.44">
    <property type="match status" value="1"/>
</dbReference>